<feature type="domain" description="SIAH-type" evidence="12">
    <location>
        <begin position="153"/>
        <end position="209"/>
    </location>
</feature>
<dbReference type="Gramene" id="HORVU.MOREX.r2.3HG0185890.1">
    <property type="protein sequence ID" value="HORVU.MOREX.r2.3HG0185890.1"/>
    <property type="gene ID" value="HORVU.MOREX.r2.3HG0185890"/>
</dbReference>
<dbReference type="Proteomes" id="UP000011116">
    <property type="component" value="Chromosome 3H"/>
</dbReference>
<keyword evidence="9" id="KW-0862">Zinc</keyword>
<evidence type="ECO:0000259" key="12">
    <source>
        <dbReference type="PROSITE" id="PS51081"/>
    </source>
</evidence>
<accession>A0A8I6X3E7</accession>
<evidence type="ECO:0000313" key="14">
    <source>
        <dbReference type="Proteomes" id="UP000011116"/>
    </source>
</evidence>
<evidence type="ECO:0000256" key="5">
    <source>
        <dbReference type="ARBA" id="ARBA00022679"/>
    </source>
</evidence>
<keyword evidence="5" id="KW-0808">Transferase</keyword>
<keyword evidence="14" id="KW-1185">Reference proteome</keyword>
<comment type="function">
    <text evidence="10">E3 ubiquitin-protein ligase that mediates ubiquitination and subsequent proteasomal degradation of target proteins. E3 ubiquitin ligases accept ubiquitin from an E2 ubiquitin-conjugating enzyme in the form of a thioester and then directly transfers the ubiquitin to targeted substrates. It probably triggers the ubiquitin-mediated degradation of different substrates.</text>
</comment>
<evidence type="ECO:0000256" key="7">
    <source>
        <dbReference type="ARBA" id="ARBA00022771"/>
    </source>
</evidence>
<dbReference type="Gene3D" id="3.30.40.10">
    <property type="entry name" value="Zinc/RING finger domain, C3HC4 (zinc finger)"/>
    <property type="match status" value="1"/>
</dbReference>
<reference evidence="14" key="1">
    <citation type="journal article" date="2012" name="Nature">
        <title>A physical, genetic and functional sequence assembly of the barley genome.</title>
        <authorList>
            <consortium name="The International Barley Genome Sequencing Consortium"/>
            <person name="Mayer K.F."/>
            <person name="Waugh R."/>
            <person name="Brown J.W."/>
            <person name="Schulman A."/>
            <person name="Langridge P."/>
            <person name="Platzer M."/>
            <person name="Fincher G.B."/>
            <person name="Muehlbauer G.J."/>
            <person name="Sato K."/>
            <person name="Close T.J."/>
            <person name="Wise R.P."/>
            <person name="Stein N."/>
        </authorList>
    </citation>
    <scope>NUCLEOTIDE SEQUENCE [LARGE SCALE GENOMIC DNA]</scope>
    <source>
        <strain evidence="14">cv. Morex</strain>
    </source>
</reference>
<dbReference type="AlphaFoldDB" id="A0A8I6X3E7"/>
<evidence type="ECO:0000256" key="4">
    <source>
        <dbReference type="ARBA" id="ARBA00012483"/>
    </source>
</evidence>
<dbReference type="EC" id="2.3.2.27" evidence="4"/>
<dbReference type="InterPro" id="IPR013083">
    <property type="entry name" value="Znf_RING/FYVE/PHD"/>
</dbReference>
<dbReference type="InterPro" id="IPR049548">
    <property type="entry name" value="Sina-like_RING"/>
</dbReference>
<dbReference type="PROSITE" id="PS51081">
    <property type="entry name" value="ZF_SIAH"/>
    <property type="match status" value="1"/>
</dbReference>
<evidence type="ECO:0000256" key="9">
    <source>
        <dbReference type="ARBA" id="ARBA00022833"/>
    </source>
</evidence>
<evidence type="ECO:0000256" key="2">
    <source>
        <dbReference type="ARBA" id="ARBA00004906"/>
    </source>
</evidence>
<evidence type="ECO:0000256" key="8">
    <source>
        <dbReference type="ARBA" id="ARBA00022786"/>
    </source>
</evidence>
<protein>
    <recommendedName>
        <fullName evidence="4">RING-type E3 ubiquitin transferase</fullName>
        <ecNumber evidence="4">2.3.2.27</ecNumber>
    </recommendedName>
</protein>
<organism evidence="13 14">
    <name type="scientific">Hordeum vulgare subsp. vulgare</name>
    <name type="common">Domesticated barley</name>
    <dbReference type="NCBI Taxonomy" id="112509"/>
    <lineage>
        <taxon>Eukaryota</taxon>
        <taxon>Viridiplantae</taxon>
        <taxon>Streptophyta</taxon>
        <taxon>Embryophyta</taxon>
        <taxon>Tracheophyta</taxon>
        <taxon>Spermatophyta</taxon>
        <taxon>Magnoliopsida</taxon>
        <taxon>Liliopsida</taxon>
        <taxon>Poales</taxon>
        <taxon>Poaceae</taxon>
        <taxon>BOP clade</taxon>
        <taxon>Pooideae</taxon>
        <taxon>Triticodae</taxon>
        <taxon>Triticeae</taxon>
        <taxon>Hordeinae</taxon>
        <taxon>Hordeum</taxon>
    </lineage>
</organism>
<dbReference type="InterPro" id="IPR044286">
    <property type="entry name" value="SINL_plant"/>
</dbReference>
<evidence type="ECO:0000256" key="1">
    <source>
        <dbReference type="ARBA" id="ARBA00000900"/>
    </source>
</evidence>
<dbReference type="EnsemblPlants" id="HORVU.MOREX.r3.3HG0223870.1">
    <property type="protein sequence ID" value="HORVU.MOREX.r3.3HG0223870.1"/>
    <property type="gene ID" value="HORVU.MOREX.r3.3HG0223870"/>
</dbReference>
<keyword evidence="6" id="KW-0479">Metal-binding</keyword>
<dbReference type="GO" id="GO:0061630">
    <property type="term" value="F:ubiquitin protein ligase activity"/>
    <property type="evidence" value="ECO:0007669"/>
    <property type="project" value="UniProtKB-EC"/>
</dbReference>
<dbReference type="PANTHER" id="PTHR46632:SF6">
    <property type="entry name" value="SIAH-TYPE DOMAIN-CONTAINING PROTEIN"/>
    <property type="match status" value="1"/>
</dbReference>
<sequence>MLPLPASSSLLFQPFTKDTKKERERESFSRRTQAASLAMVMELLNGPVKQEIVVHNAGAQASGGGGGAAVEASEHGLTMTAPTATATPTVRMEANMLDCPICSSPFKPPVLQCKRGHLACGSCVAKLPWKQCQRCDDGGDLSACPFVDALVSSARIKCDHDGCGRRVIYHKLGDHKSACPLAPCKCPMPGCAFACAPPALPHHLIAVHGVPVHAVQYGKVLQLEVPVSEPRRLLFAEEDGRAFLVVGSALGPGVPIAVSVVCVRAGASPPPHYAAKVWANGPPEPANGRTDTVRAEIQVTSSKEPGTVAVEELTFLTVPHKLLAGAGPFRTVSLHVRVDKVTF</sequence>
<reference evidence="13" key="3">
    <citation type="submission" date="2022-01" db="UniProtKB">
        <authorList>
            <consortium name="EnsemblPlants"/>
        </authorList>
    </citation>
    <scope>IDENTIFICATION</scope>
    <source>
        <strain evidence="13">subsp. vulgare</strain>
    </source>
</reference>
<keyword evidence="7 11" id="KW-0863">Zinc-finger</keyword>
<evidence type="ECO:0000256" key="10">
    <source>
        <dbReference type="ARBA" id="ARBA00024004"/>
    </source>
</evidence>
<gene>
    <name evidence="13" type="primary">LOC123439226</name>
</gene>
<comment type="similarity">
    <text evidence="3">Belongs to the SINA (Seven in absentia) family.</text>
</comment>
<dbReference type="InterPro" id="IPR013010">
    <property type="entry name" value="Znf_SIAH"/>
</dbReference>
<name>A0A8I6X3E7_HORVV</name>
<reference evidence="13" key="2">
    <citation type="submission" date="2020-10" db="EMBL/GenBank/DDBJ databases">
        <authorList>
            <person name="Scholz U."/>
            <person name="Mascher M."/>
            <person name="Fiebig A."/>
        </authorList>
    </citation>
    <scope>NUCLEOTIDE SEQUENCE [LARGE SCALE GENOMIC DNA]</scope>
    <source>
        <strain evidence="13">cv. Morex</strain>
    </source>
</reference>
<evidence type="ECO:0000256" key="6">
    <source>
        <dbReference type="ARBA" id="ARBA00022723"/>
    </source>
</evidence>
<proteinExistence type="inferred from homology"/>
<dbReference type="Gramene" id="HORVU.MOREX.r3.3HG0223870.1">
    <property type="protein sequence ID" value="HORVU.MOREX.r3.3HG0223870.1"/>
    <property type="gene ID" value="HORVU.MOREX.r3.3HG0223870"/>
</dbReference>
<comment type="catalytic activity">
    <reaction evidence="1">
        <text>S-ubiquitinyl-[E2 ubiquitin-conjugating enzyme]-L-cysteine + [acceptor protein]-L-lysine = [E2 ubiquitin-conjugating enzyme]-L-cysteine + N(6)-ubiquitinyl-[acceptor protein]-L-lysine.</text>
        <dbReference type="EC" id="2.3.2.27"/>
    </reaction>
</comment>
<keyword evidence="8" id="KW-0833">Ubl conjugation pathway</keyword>
<comment type="pathway">
    <text evidence="2">Protein modification; protein ubiquitination.</text>
</comment>
<evidence type="ECO:0000256" key="3">
    <source>
        <dbReference type="ARBA" id="ARBA00009119"/>
    </source>
</evidence>
<dbReference type="GO" id="GO:0008270">
    <property type="term" value="F:zinc ion binding"/>
    <property type="evidence" value="ECO:0007669"/>
    <property type="project" value="UniProtKB-KW"/>
</dbReference>
<dbReference type="PANTHER" id="PTHR46632">
    <property type="entry name" value="E3 UBIQUITIN-PROTEIN LIGASE SINA-LIKE 4"/>
    <property type="match status" value="1"/>
</dbReference>
<dbReference type="Pfam" id="PF21362">
    <property type="entry name" value="Sina_RING"/>
    <property type="match status" value="1"/>
</dbReference>
<dbReference type="SUPFAM" id="SSF49599">
    <property type="entry name" value="TRAF domain-like"/>
    <property type="match status" value="1"/>
</dbReference>
<evidence type="ECO:0000256" key="11">
    <source>
        <dbReference type="PROSITE-ProRule" id="PRU00455"/>
    </source>
</evidence>
<evidence type="ECO:0000313" key="13">
    <source>
        <dbReference type="EnsemblPlants" id="HORVU.MOREX.r3.3HG0223870.1"/>
    </source>
</evidence>